<feature type="domain" description="Histone deacetylase" evidence="2">
    <location>
        <begin position="21"/>
        <end position="154"/>
    </location>
</feature>
<accession>A0ABR3Q9R7</accession>
<dbReference type="Gene3D" id="3.40.800.20">
    <property type="entry name" value="Histone deacetylase domain"/>
    <property type="match status" value="2"/>
</dbReference>
<reference evidence="3 4" key="1">
    <citation type="submission" date="2023-08" db="EMBL/GenBank/DDBJ databases">
        <title>Annotated Genome Sequence of Vanrija albida AlHP1.</title>
        <authorList>
            <person name="Herzog R."/>
        </authorList>
    </citation>
    <scope>NUCLEOTIDE SEQUENCE [LARGE SCALE GENOMIC DNA]</scope>
    <source>
        <strain evidence="3 4">AlHP1</strain>
    </source>
</reference>
<sequence length="393" mass="41537">MTTAYLWSPALEAAADELPANRGRSSTVHALIRALGLVSDDGGPGTARVVAPDPALGSASELARYHARGYVEYLLEARGESESDTESDDDADGPRKRRRTMGLEHDCPPFPALPAYASLVAAATLTACALLARGEARTAVVWDGGRHHALKGRATPRARILYLDLDLHYGDGVAQAFASPTHFPHPLKGRPRPPQVLTLSVHHAAAGFFPPAAPGLTPADTPHPFSLSLPLAAYASSATYARLWASVERIKAAYRPHYVVLQLGVDGLPRDPVGRYGAWGVSGDGGVPALVGRVMAWGVPTAVLGGGGYDSANAARAWALATATLVGRDDLRPATDVPDHDGWEAYAPGYTLEVELSHIPDENTDAQLAAAYDAFKVLAARIAEIVDLHDRPV</sequence>
<evidence type="ECO:0000313" key="4">
    <source>
        <dbReference type="Proteomes" id="UP001565368"/>
    </source>
</evidence>
<keyword evidence="4" id="KW-1185">Reference proteome</keyword>
<comment type="caution">
    <text evidence="3">The sequence shown here is derived from an EMBL/GenBank/DDBJ whole genome shotgun (WGS) entry which is preliminary data.</text>
</comment>
<dbReference type="RefSeq" id="XP_069211409.1">
    <property type="nucleotide sequence ID" value="XM_069351023.1"/>
</dbReference>
<dbReference type="Proteomes" id="UP001565368">
    <property type="component" value="Unassembled WGS sequence"/>
</dbReference>
<evidence type="ECO:0000256" key="1">
    <source>
        <dbReference type="SAM" id="MobiDB-lite"/>
    </source>
</evidence>
<dbReference type="InterPro" id="IPR037138">
    <property type="entry name" value="His_deacetylse_dom_sf"/>
</dbReference>
<dbReference type="InterPro" id="IPR023696">
    <property type="entry name" value="Ureohydrolase_dom_sf"/>
</dbReference>
<dbReference type="InterPro" id="IPR023801">
    <property type="entry name" value="His_deacetylse_dom"/>
</dbReference>
<dbReference type="InterPro" id="IPR000286">
    <property type="entry name" value="HDACs"/>
</dbReference>
<dbReference type="GeneID" id="95983464"/>
<dbReference type="PANTHER" id="PTHR10625">
    <property type="entry name" value="HISTONE DEACETYLASE HDAC1-RELATED"/>
    <property type="match status" value="1"/>
</dbReference>
<evidence type="ECO:0000259" key="2">
    <source>
        <dbReference type="Pfam" id="PF00850"/>
    </source>
</evidence>
<gene>
    <name evidence="3" type="ORF">Q8F55_002421</name>
</gene>
<evidence type="ECO:0000313" key="3">
    <source>
        <dbReference type="EMBL" id="KAL1411465.1"/>
    </source>
</evidence>
<dbReference type="EMBL" id="JBBXJM010000002">
    <property type="protein sequence ID" value="KAL1411465.1"/>
    <property type="molecule type" value="Genomic_DNA"/>
</dbReference>
<dbReference type="Pfam" id="PF00850">
    <property type="entry name" value="Hist_deacetyl"/>
    <property type="match status" value="2"/>
</dbReference>
<dbReference type="SUPFAM" id="SSF52768">
    <property type="entry name" value="Arginase/deacetylase"/>
    <property type="match status" value="1"/>
</dbReference>
<dbReference type="PANTHER" id="PTHR10625:SF36">
    <property type="entry name" value="HISTONE DEACETYLASE 3"/>
    <property type="match status" value="1"/>
</dbReference>
<name>A0ABR3Q9R7_9TREE</name>
<feature type="domain" description="Histone deacetylase" evidence="2">
    <location>
        <begin position="158"/>
        <end position="324"/>
    </location>
</feature>
<feature type="compositionally biased region" description="Acidic residues" evidence="1">
    <location>
        <begin position="82"/>
        <end position="91"/>
    </location>
</feature>
<organism evidence="3 4">
    <name type="scientific">Vanrija albida</name>
    <dbReference type="NCBI Taxonomy" id="181172"/>
    <lineage>
        <taxon>Eukaryota</taxon>
        <taxon>Fungi</taxon>
        <taxon>Dikarya</taxon>
        <taxon>Basidiomycota</taxon>
        <taxon>Agaricomycotina</taxon>
        <taxon>Tremellomycetes</taxon>
        <taxon>Trichosporonales</taxon>
        <taxon>Trichosporonaceae</taxon>
        <taxon>Vanrija</taxon>
    </lineage>
</organism>
<dbReference type="PRINTS" id="PR01270">
    <property type="entry name" value="HDASUPER"/>
</dbReference>
<protein>
    <recommendedName>
        <fullName evidence="2">Histone deacetylase domain-containing protein</fullName>
    </recommendedName>
</protein>
<proteinExistence type="predicted"/>
<feature type="region of interest" description="Disordered" evidence="1">
    <location>
        <begin position="78"/>
        <end position="103"/>
    </location>
</feature>